<organism evidence="19 20">
    <name type="scientific">Ruminococcus albus SY3</name>
    <dbReference type="NCBI Taxonomy" id="1341156"/>
    <lineage>
        <taxon>Bacteria</taxon>
        <taxon>Bacillati</taxon>
        <taxon>Bacillota</taxon>
        <taxon>Clostridia</taxon>
        <taxon>Eubacteriales</taxon>
        <taxon>Oscillospiraceae</taxon>
        <taxon>Ruminococcus</taxon>
    </lineage>
</organism>
<dbReference type="PANTHER" id="PTHR38011">
    <property type="entry name" value="DIHYDROFOLATE REDUCTASE FAMILY PROTEIN (AFU_ORTHOLOGUE AFUA_8G06820)"/>
    <property type="match status" value="1"/>
</dbReference>
<reference evidence="19 20" key="1">
    <citation type="submission" date="2013-06" db="EMBL/GenBank/DDBJ databases">
        <title>Rumen cellulosomics: divergent fiber-degrading strategies revealed by comparative genome-wide analysis of six Ruminococcal strains.</title>
        <authorList>
            <person name="Dassa B."/>
            <person name="Borovok I."/>
            <person name="Lamed R."/>
            <person name="Flint H."/>
            <person name="Yeoman C.J."/>
            <person name="White B."/>
            <person name="Bayer E.A."/>
        </authorList>
    </citation>
    <scope>NUCLEOTIDE SEQUENCE [LARGE SCALE GENOMIC DNA]</scope>
    <source>
        <strain evidence="19 20">SY3</strain>
    </source>
</reference>
<evidence type="ECO:0000256" key="10">
    <source>
        <dbReference type="ARBA" id="ARBA00023002"/>
    </source>
</evidence>
<comment type="catalytic activity">
    <reaction evidence="12 14">
        <text>5-amino-6-(5-phospho-D-ribitylamino)uracil + NADP(+) = 5-amino-6-(5-phospho-D-ribosylamino)uracil + NADPH + H(+)</text>
        <dbReference type="Rhea" id="RHEA:17845"/>
        <dbReference type="ChEBI" id="CHEBI:15378"/>
        <dbReference type="ChEBI" id="CHEBI:57783"/>
        <dbReference type="ChEBI" id="CHEBI:58349"/>
        <dbReference type="ChEBI" id="CHEBI:58421"/>
        <dbReference type="ChEBI" id="CHEBI:58453"/>
        <dbReference type="EC" id="1.1.1.193"/>
    </reaction>
</comment>
<dbReference type="InterPro" id="IPR004794">
    <property type="entry name" value="Eubact_RibD"/>
</dbReference>
<dbReference type="PIRSF" id="PIRSF006769">
    <property type="entry name" value="RibD"/>
    <property type="match status" value="1"/>
</dbReference>
<evidence type="ECO:0000256" key="1">
    <source>
        <dbReference type="ARBA" id="ARBA00002151"/>
    </source>
</evidence>
<dbReference type="InterPro" id="IPR011549">
    <property type="entry name" value="RibD_C"/>
</dbReference>
<dbReference type="EMBL" id="JEOB01000001">
    <property type="protein sequence ID" value="EXM40422.1"/>
    <property type="molecule type" value="Genomic_DNA"/>
</dbReference>
<keyword evidence="10 14" id="KW-0560">Oxidoreductase</keyword>
<accession>A0A011V4J9</accession>
<dbReference type="NCBIfam" id="TIGR00227">
    <property type="entry name" value="ribD_Cterm"/>
    <property type="match status" value="1"/>
</dbReference>
<dbReference type="PROSITE" id="PS51747">
    <property type="entry name" value="CYT_DCMP_DEAMINASES_2"/>
    <property type="match status" value="1"/>
</dbReference>
<dbReference type="Proteomes" id="UP000021369">
    <property type="component" value="Unassembled WGS sequence"/>
</dbReference>
<dbReference type="InterPro" id="IPR050765">
    <property type="entry name" value="Riboflavin_Biosynth_HTPR"/>
</dbReference>
<dbReference type="SUPFAM" id="SSF53597">
    <property type="entry name" value="Dihydrofolate reductase-like"/>
    <property type="match status" value="1"/>
</dbReference>
<evidence type="ECO:0000256" key="16">
    <source>
        <dbReference type="PIRSR" id="PIRSR006769-2"/>
    </source>
</evidence>
<dbReference type="FunFam" id="3.40.140.10:FF:000025">
    <property type="entry name" value="Riboflavin biosynthesis protein RibD"/>
    <property type="match status" value="1"/>
</dbReference>
<keyword evidence="11" id="KW-0511">Multifunctional enzyme</keyword>
<dbReference type="RefSeq" id="WP_037284143.1">
    <property type="nucleotide sequence ID" value="NZ_JEOB01000001.1"/>
</dbReference>
<protein>
    <recommendedName>
        <fullName evidence="14">Riboflavin biosynthesis protein RibD</fullName>
    </recommendedName>
    <domain>
        <recommendedName>
            <fullName evidence="14">Diaminohydroxyphosphoribosylaminopyrimidine deaminase</fullName>
            <shortName evidence="14">DRAP deaminase</shortName>
            <ecNumber evidence="14">3.5.4.26</ecNumber>
        </recommendedName>
        <alternativeName>
            <fullName evidence="14">Riboflavin-specific deaminase</fullName>
        </alternativeName>
    </domain>
    <domain>
        <recommendedName>
            <fullName evidence="14">5-amino-6-(5-phosphoribosylamino)uracil reductase</fullName>
            <ecNumber evidence="14">1.1.1.193</ecNumber>
        </recommendedName>
        <alternativeName>
            <fullName evidence="14">HTP reductase</fullName>
        </alternativeName>
    </domain>
</protein>
<dbReference type="Pfam" id="PF00383">
    <property type="entry name" value="dCMP_cyt_deam_1"/>
    <property type="match status" value="1"/>
</dbReference>
<dbReference type="NCBIfam" id="TIGR00326">
    <property type="entry name" value="eubact_ribD"/>
    <property type="match status" value="1"/>
</dbReference>
<evidence type="ECO:0000256" key="12">
    <source>
        <dbReference type="ARBA" id="ARBA00049861"/>
    </source>
</evidence>
<feature type="binding site" evidence="16">
    <location>
        <begin position="297"/>
        <end position="303"/>
    </location>
    <ligand>
        <name>NADP(+)</name>
        <dbReference type="ChEBI" id="CHEBI:58349"/>
    </ligand>
</feature>
<keyword evidence="6 14" id="KW-0479">Metal-binding</keyword>
<feature type="domain" description="CMP/dCMP-type deaminase" evidence="18">
    <location>
        <begin position="1"/>
        <end position="126"/>
    </location>
</feature>
<evidence type="ECO:0000256" key="14">
    <source>
        <dbReference type="PIRNR" id="PIRNR006769"/>
    </source>
</evidence>
<evidence type="ECO:0000259" key="18">
    <source>
        <dbReference type="PROSITE" id="PS51747"/>
    </source>
</evidence>
<feature type="binding site" evidence="16">
    <location>
        <position position="171"/>
    </location>
    <ligand>
        <name>substrate</name>
    </ligand>
</feature>
<feature type="binding site" evidence="17">
    <location>
        <position position="50"/>
    </location>
    <ligand>
        <name>Zn(2+)</name>
        <dbReference type="ChEBI" id="CHEBI:29105"/>
        <note>catalytic</note>
    </ligand>
</feature>
<dbReference type="GO" id="GO:0046872">
    <property type="term" value="F:metal ion binding"/>
    <property type="evidence" value="ECO:0007669"/>
    <property type="project" value="UniProtKB-KW"/>
</dbReference>
<gene>
    <name evidence="19" type="ORF">RASY3_00555</name>
</gene>
<dbReference type="GO" id="GO:0050661">
    <property type="term" value="F:NADP binding"/>
    <property type="evidence" value="ECO:0007669"/>
    <property type="project" value="InterPro"/>
</dbReference>
<dbReference type="InterPro" id="IPR016193">
    <property type="entry name" value="Cytidine_deaminase-like"/>
</dbReference>
<comment type="pathway">
    <text evidence="2 14">Cofactor biosynthesis; riboflavin biosynthesis; 5-amino-6-(D-ribitylamino)uracil from GTP: step 2/4.</text>
</comment>
<dbReference type="UniPathway" id="UPA00275">
    <property type="reaction ID" value="UER00401"/>
</dbReference>
<evidence type="ECO:0000256" key="7">
    <source>
        <dbReference type="ARBA" id="ARBA00022801"/>
    </source>
</evidence>
<feature type="binding site" evidence="17">
    <location>
        <position position="78"/>
    </location>
    <ligand>
        <name>Zn(2+)</name>
        <dbReference type="ChEBI" id="CHEBI:29105"/>
        <note>catalytic</note>
    </ligand>
</feature>
<evidence type="ECO:0000256" key="3">
    <source>
        <dbReference type="ARBA" id="ARBA00004910"/>
    </source>
</evidence>
<evidence type="ECO:0000313" key="19">
    <source>
        <dbReference type="EMBL" id="EXM40422.1"/>
    </source>
</evidence>
<comment type="function">
    <text evidence="1 14">Converts 2,5-diamino-6-(ribosylamino)-4(3h)-pyrimidinone 5'-phosphate into 5-amino-6-(ribosylamino)-2,4(1h,3h)-pyrimidinedione 5'-phosphate.</text>
</comment>
<evidence type="ECO:0000256" key="2">
    <source>
        <dbReference type="ARBA" id="ARBA00004882"/>
    </source>
</evidence>
<feature type="binding site" evidence="16">
    <location>
        <position position="224"/>
    </location>
    <ligand>
        <name>NADP(+)</name>
        <dbReference type="ChEBI" id="CHEBI:58349"/>
    </ligand>
</feature>
<feature type="binding site" evidence="16">
    <location>
        <position position="203"/>
    </location>
    <ligand>
        <name>substrate</name>
    </ligand>
</feature>
<dbReference type="GO" id="GO:0009231">
    <property type="term" value="P:riboflavin biosynthetic process"/>
    <property type="evidence" value="ECO:0007669"/>
    <property type="project" value="UniProtKB-UniPathway"/>
</dbReference>
<feature type="active site" description="Proton donor" evidence="15">
    <location>
        <position position="52"/>
    </location>
</feature>
<sequence length="369" mass="39973">MEHEDYMRKALALAECGMGHVSPNPMVGAVIVRDGEIIASGYHKRYGDLHAERSAFAECDAKGIDCTGADMYVTLEPCCHHGKQPPCTEAVIEHGIRRVFVGSSDPNPLVAGKGTAILRDHGIEVTEGVLKDECDRLNEIFFKFITTGLPFVTLKYAMTLDGKIACYTGKSQWITGETARDHVHRERLHHAAIMVGVGTVLADDPMLTCRIENGRDPLRIICDTHLRTPLDSNIVRTSDKVPTLIVCGDADSVRIGEYEKCGCKVLSMPDKNGSTDLAALMAYLGKEKIDSVLIEGGGTLGWSALESGIVDKVMAYVAPKIFGGSTAKTPVGGQGVAVPDDAFMLENRRITELDGDILIEGRVKKCSRD</sequence>
<keyword evidence="9 14" id="KW-0521">NADP</keyword>
<evidence type="ECO:0000256" key="5">
    <source>
        <dbReference type="ARBA" id="ARBA00007417"/>
    </source>
</evidence>
<feature type="binding site" evidence="17">
    <location>
        <position position="87"/>
    </location>
    <ligand>
        <name>Zn(2+)</name>
        <dbReference type="ChEBI" id="CHEBI:29105"/>
        <note>catalytic</note>
    </ligand>
</feature>
<dbReference type="Pfam" id="PF01872">
    <property type="entry name" value="RibD_C"/>
    <property type="match status" value="1"/>
</dbReference>
<comment type="caution">
    <text evidence="19">The sequence shown here is derived from an EMBL/GenBank/DDBJ whole genome shotgun (WGS) entry which is preliminary data.</text>
</comment>
<dbReference type="InterPro" id="IPR002734">
    <property type="entry name" value="RibDG_C"/>
</dbReference>
<dbReference type="OrthoDB" id="9800865at2"/>
<feature type="binding site" evidence="16">
    <location>
        <position position="199"/>
    </location>
    <ligand>
        <name>NADP(+)</name>
        <dbReference type="ChEBI" id="CHEBI:58349"/>
    </ligand>
</feature>
<dbReference type="Gene3D" id="3.40.430.10">
    <property type="entry name" value="Dihydrofolate Reductase, subunit A"/>
    <property type="match status" value="1"/>
</dbReference>
<evidence type="ECO:0000256" key="9">
    <source>
        <dbReference type="ARBA" id="ARBA00022857"/>
    </source>
</evidence>
<feature type="binding site" evidence="16">
    <location>
        <position position="207"/>
    </location>
    <ligand>
        <name>substrate</name>
    </ligand>
</feature>
<evidence type="ECO:0000256" key="15">
    <source>
        <dbReference type="PIRSR" id="PIRSR006769-1"/>
    </source>
</evidence>
<evidence type="ECO:0000256" key="4">
    <source>
        <dbReference type="ARBA" id="ARBA00005259"/>
    </source>
</evidence>
<name>A0A011V4J9_RUMAL</name>
<comment type="similarity">
    <text evidence="5 14">In the C-terminal section; belongs to the HTP reductase family.</text>
</comment>
<dbReference type="PATRIC" id="fig|1341156.4.peg.649"/>
<dbReference type="Gene3D" id="3.40.140.10">
    <property type="entry name" value="Cytidine Deaminase, domain 2"/>
    <property type="match status" value="1"/>
</dbReference>
<comment type="cofactor">
    <cofactor evidence="14 17">
        <name>Zn(2+)</name>
        <dbReference type="ChEBI" id="CHEBI:29105"/>
    </cofactor>
    <text evidence="14 17">Binds 1 zinc ion.</text>
</comment>
<feature type="binding site" evidence="16">
    <location>
        <position position="210"/>
    </location>
    <ligand>
        <name>substrate</name>
    </ligand>
</feature>
<keyword evidence="14" id="KW-0686">Riboflavin biosynthesis</keyword>
<dbReference type="EC" id="1.1.1.193" evidence="14"/>
<comment type="catalytic activity">
    <reaction evidence="13 14">
        <text>2,5-diamino-6-hydroxy-4-(5-phosphoribosylamino)-pyrimidine + H2O + H(+) = 5-amino-6-(5-phospho-D-ribosylamino)uracil + NH4(+)</text>
        <dbReference type="Rhea" id="RHEA:21868"/>
        <dbReference type="ChEBI" id="CHEBI:15377"/>
        <dbReference type="ChEBI" id="CHEBI:15378"/>
        <dbReference type="ChEBI" id="CHEBI:28938"/>
        <dbReference type="ChEBI" id="CHEBI:58453"/>
        <dbReference type="ChEBI" id="CHEBI:58614"/>
        <dbReference type="EC" id="3.5.4.26"/>
    </reaction>
</comment>
<comment type="similarity">
    <text evidence="4 14">In the N-terminal section; belongs to the cytidine and deoxycytidylate deaminase family.</text>
</comment>
<feature type="binding site" evidence="16">
    <location>
        <position position="187"/>
    </location>
    <ligand>
        <name>substrate</name>
    </ligand>
</feature>
<dbReference type="CDD" id="cd01284">
    <property type="entry name" value="Riboflavin_deaminase-reductase"/>
    <property type="match status" value="1"/>
</dbReference>
<dbReference type="InterPro" id="IPR024072">
    <property type="entry name" value="DHFR-like_dom_sf"/>
</dbReference>
<feature type="binding site" evidence="16">
    <location>
        <position position="295"/>
    </location>
    <ligand>
        <name>substrate</name>
    </ligand>
</feature>
<evidence type="ECO:0000256" key="6">
    <source>
        <dbReference type="ARBA" id="ARBA00022723"/>
    </source>
</evidence>
<feature type="binding site" evidence="16">
    <location>
        <position position="173"/>
    </location>
    <ligand>
        <name>NADP(+)</name>
        <dbReference type="ChEBI" id="CHEBI:58349"/>
    </ligand>
</feature>
<proteinExistence type="inferred from homology"/>
<keyword evidence="8 14" id="KW-0862">Zinc</keyword>
<evidence type="ECO:0000256" key="11">
    <source>
        <dbReference type="ARBA" id="ARBA00023268"/>
    </source>
</evidence>
<keyword evidence="20" id="KW-1185">Reference proteome</keyword>
<dbReference type="AlphaFoldDB" id="A0A011V4J9"/>
<evidence type="ECO:0000256" key="17">
    <source>
        <dbReference type="PIRSR" id="PIRSR006769-3"/>
    </source>
</evidence>
<feature type="binding site" evidence="16">
    <location>
        <position position="157"/>
    </location>
    <ligand>
        <name>NADP(+)</name>
        <dbReference type="ChEBI" id="CHEBI:58349"/>
    </ligand>
</feature>
<dbReference type="GO" id="GO:0008835">
    <property type="term" value="F:diaminohydroxyphosphoribosylaminopyrimidine deaminase activity"/>
    <property type="evidence" value="ECO:0007669"/>
    <property type="project" value="UniProtKB-EC"/>
</dbReference>
<keyword evidence="7 14" id="KW-0378">Hydrolase</keyword>
<dbReference type="EC" id="3.5.4.26" evidence="14"/>
<evidence type="ECO:0000256" key="13">
    <source>
        <dbReference type="ARBA" id="ARBA00049886"/>
    </source>
</evidence>
<dbReference type="GO" id="GO:0008703">
    <property type="term" value="F:5-amino-6-(5-phosphoribosylamino)uracil reductase activity"/>
    <property type="evidence" value="ECO:0007669"/>
    <property type="project" value="UniProtKB-EC"/>
</dbReference>
<dbReference type="SUPFAM" id="SSF53927">
    <property type="entry name" value="Cytidine deaminase-like"/>
    <property type="match status" value="1"/>
</dbReference>
<evidence type="ECO:0000256" key="8">
    <source>
        <dbReference type="ARBA" id="ARBA00022833"/>
    </source>
</evidence>
<comment type="pathway">
    <text evidence="3 14">Cofactor biosynthesis; riboflavin biosynthesis; 5-amino-6-(D-ribitylamino)uracil from GTP: step 3/4.</text>
</comment>
<dbReference type="PANTHER" id="PTHR38011:SF7">
    <property type="entry name" value="2,5-DIAMINO-6-RIBOSYLAMINO-4(3H)-PYRIMIDINONE 5'-PHOSPHATE REDUCTASE"/>
    <property type="match status" value="1"/>
</dbReference>
<evidence type="ECO:0000313" key="20">
    <source>
        <dbReference type="Proteomes" id="UP000021369"/>
    </source>
</evidence>
<dbReference type="InterPro" id="IPR002125">
    <property type="entry name" value="CMP_dCMP_dom"/>
</dbReference>